<evidence type="ECO:0008006" key="9">
    <source>
        <dbReference type="Google" id="ProtNLM"/>
    </source>
</evidence>
<evidence type="ECO:0000256" key="5">
    <source>
        <dbReference type="PIRSR" id="PIRSR602401-1"/>
    </source>
</evidence>
<dbReference type="InterPro" id="IPR001128">
    <property type="entry name" value="Cyt_P450"/>
</dbReference>
<dbReference type="PANTHER" id="PTHR47950">
    <property type="entry name" value="CYTOCHROME P450, FAMILY 76, SUBFAMILY C, POLYPEPTIDE 5-RELATED"/>
    <property type="match status" value="1"/>
</dbReference>
<evidence type="ECO:0000256" key="6">
    <source>
        <dbReference type="RuleBase" id="RU000461"/>
    </source>
</evidence>
<dbReference type="GO" id="GO:0004497">
    <property type="term" value="F:monooxygenase activity"/>
    <property type="evidence" value="ECO:0007669"/>
    <property type="project" value="UniProtKB-KW"/>
</dbReference>
<dbReference type="GO" id="GO:0044550">
    <property type="term" value="P:secondary metabolite biosynthetic process"/>
    <property type="evidence" value="ECO:0007669"/>
    <property type="project" value="UniProtKB-ARBA"/>
</dbReference>
<sequence>MNYSAFLLWFFCVLTFLSILTTARRILFASKLPPGPFPLPIVGNLFKLAGNNLILHESLAKLAKIYGPLMTLEFGSLTTVVVSSDKMAQQVLQKHDNSFSGRTVPDVLNILGHHEASIIFAQPSPYWRNIRKLCVSQMFSSQRLNSNDQLRLMKVKQGHLINYIRDNAKSRCAVNIGQVVFSTALSIISTNVFSIDLTQSESAQDFKGVVSKIMEEIKRPNLAGCFPLLSSFDLQGIKKRMLNYFQKLDNIFDRIIDQRLQSKEEINLSNGDVLDALLHHTQDDGSNLSHSSIKSILKDLFIAGTDTTTVTLEWTMAELLRNPDILAKARLELKKTIDKEKAVEESDIAQLPYLQAIVKETMRLHPAIPLLPHRAEADTDICSFTVPRHAEVLINVWAIGRDPDIWINPISFQPDRFLCSNVDFRGRNFEFIPFGAGRRICPGLPMAYRMVHLTLASLLHTFDWELEAGEMVSEKSELVLQKPGRLCAIPIEA</sequence>
<dbReference type="AlphaFoldDB" id="A0A2G5F4N8"/>
<keyword evidence="6" id="KW-0503">Monooxygenase</keyword>
<dbReference type="FunFam" id="1.10.630.10:FF:000007">
    <property type="entry name" value="Cytochrome P450 76C4"/>
    <property type="match status" value="1"/>
</dbReference>
<evidence type="ECO:0000313" key="8">
    <source>
        <dbReference type="Proteomes" id="UP000230069"/>
    </source>
</evidence>
<keyword evidence="3 6" id="KW-0560">Oxidoreductase</keyword>
<dbReference type="Proteomes" id="UP000230069">
    <property type="component" value="Unassembled WGS sequence"/>
</dbReference>
<comment type="cofactor">
    <cofactor evidence="5">
        <name>heme</name>
        <dbReference type="ChEBI" id="CHEBI:30413"/>
    </cofactor>
</comment>
<dbReference type="PRINTS" id="PR00463">
    <property type="entry name" value="EP450I"/>
</dbReference>
<dbReference type="InterPro" id="IPR002401">
    <property type="entry name" value="Cyt_P450_E_grp-I"/>
</dbReference>
<dbReference type="STRING" id="218851.A0A2G5F4N8"/>
<dbReference type="CDD" id="cd11073">
    <property type="entry name" value="CYP76-like"/>
    <property type="match status" value="1"/>
</dbReference>
<dbReference type="InterPro" id="IPR017972">
    <property type="entry name" value="Cyt_P450_CS"/>
</dbReference>
<keyword evidence="4 5" id="KW-0408">Iron</keyword>
<dbReference type="GO" id="GO:0016705">
    <property type="term" value="F:oxidoreductase activity, acting on paired donors, with incorporation or reduction of molecular oxygen"/>
    <property type="evidence" value="ECO:0007669"/>
    <property type="project" value="InterPro"/>
</dbReference>
<evidence type="ECO:0000256" key="1">
    <source>
        <dbReference type="ARBA" id="ARBA00010617"/>
    </source>
</evidence>
<proteinExistence type="inferred from homology"/>
<evidence type="ECO:0000256" key="4">
    <source>
        <dbReference type="ARBA" id="ARBA00023004"/>
    </source>
</evidence>
<protein>
    <recommendedName>
        <fullName evidence="9">Cytochrome P450</fullName>
    </recommendedName>
</protein>
<dbReference type="GO" id="GO:0005506">
    <property type="term" value="F:iron ion binding"/>
    <property type="evidence" value="ECO:0007669"/>
    <property type="project" value="InterPro"/>
</dbReference>
<keyword evidence="5 6" id="KW-0349">Heme</keyword>
<evidence type="ECO:0000313" key="7">
    <source>
        <dbReference type="EMBL" id="PIA62983.1"/>
    </source>
</evidence>
<keyword evidence="2 5" id="KW-0479">Metal-binding</keyword>
<evidence type="ECO:0000256" key="2">
    <source>
        <dbReference type="ARBA" id="ARBA00022723"/>
    </source>
</evidence>
<keyword evidence="8" id="KW-1185">Reference proteome</keyword>
<dbReference type="EMBL" id="KZ305019">
    <property type="protein sequence ID" value="PIA62983.1"/>
    <property type="molecule type" value="Genomic_DNA"/>
</dbReference>
<feature type="binding site" description="axial binding residue" evidence="5">
    <location>
        <position position="441"/>
    </location>
    <ligand>
        <name>heme</name>
        <dbReference type="ChEBI" id="CHEBI:30413"/>
    </ligand>
    <ligandPart>
        <name>Fe</name>
        <dbReference type="ChEBI" id="CHEBI:18248"/>
    </ligandPart>
</feature>
<dbReference type="PROSITE" id="PS00086">
    <property type="entry name" value="CYTOCHROME_P450"/>
    <property type="match status" value="1"/>
</dbReference>
<comment type="similarity">
    <text evidence="1 6">Belongs to the cytochrome P450 family.</text>
</comment>
<dbReference type="Gene3D" id="1.10.630.10">
    <property type="entry name" value="Cytochrome P450"/>
    <property type="match status" value="1"/>
</dbReference>
<organism evidence="7 8">
    <name type="scientific">Aquilegia coerulea</name>
    <name type="common">Rocky mountain columbine</name>
    <dbReference type="NCBI Taxonomy" id="218851"/>
    <lineage>
        <taxon>Eukaryota</taxon>
        <taxon>Viridiplantae</taxon>
        <taxon>Streptophyta</taxon>
        <taxon>Embryophyta</taxon>
        <taxon>Tracheophyta</taxon>
        <taxon>Spermatophyta</taxon>
        <taxon>Magnoliopsida</taxon>
        <taxon>Ranunculales</taxon>
        <taxon>Ranunculaceae</taxon>
        <taxon>Thalictroideae</taxon>
        <taxon>Aquilegia</taxon>
    </lineage>
</organism>
<reference evidence="7 8" key="1">
    <citation type="submission" date="2017-09" db="EMBL/GenBank/DDBJ databases">
        <title>WGS assembly of Aquilegia coerulea Goldsmith.</title>
        <authorList>
            <person name="Hodges S."/>
            <person name="Kramer E."/>
            <person name="Nordborg M."/>
            <person name="Tomkins J."/>
            <person name="Borevitz J."/>
            <person name="Derieg N."/>
            <person name="Yan J."/>
            <person name="Mihaltcheva S."/>
            <person name="Hayes R.D."/>
            <person name="Rokhsar D."/>
        </authorList>
    </citation>
    <scope>NUCLEOTIDE SEQUENCE [LARGE SCALE GENOMIC DNA]</scope>
    <source>
        <strain evidence="8">cv. Goldsmith</strain>
    </source>
</reference>
<dbReference type="InterPro" id="IPR036396">
    <property type="entry name" value="Cyt_P450_sf"/>
</dbReference>
<name>A0A2G5F4N8_AQUCA</name>
<dbReference type="Pfam" id="PF00067">
    <property type="entry name" value="p450"/>
    <property type="match status" value="1"/>
</dbReference>
<dbReference type="SUPFAM" id="SSF48264">
    <property type="entry name" value="Cytochrome P450"/>
    <property type="match status" value="1"/>
</dbReference>
<evidence type="ECO:0000256" key="3">
    <source>
        <dbReference type="ARBA" id="ARBA00023002"/>
    </source>
</evidence>
<gene>
    <name evidence="7" type="ORF">AQUCO_00200772v1</name>
</gene>
<dbReference type="OrthoDB" id="2789670at2759"/>
<accession>A0A2G5F4N8</accession>
<dbReference type="InParanoid" id="A0A2G5F4N8"/>
<dbReference type="GO" id="GO:0020037">
    <property type="term" value="F:heme binding"/>
    <property type="evidence" value="ECO:0007669"/>
    <property type="project" value="InterPro"/>
</dbReference>
<dbReference type="PRINTS" id="PR00385">
    <property type="entry name" value="P450"/>
</dbReference>
<dbReference type="PANTHER" id="PTHR47950:SF44">
    <property type="entry name" value="CYTOCHROME P450, FAMILY 76, SUBFAMILY C, POLYPEPTIDE 5-RELATED"/>
    <property type="match status" value="1"/>
</dbReference>